<dbReference type="FunFam" id="3.40.50.11500:FF:000001">
    <property type="entry name" value="Putative DENN domain-containing protein 1A"/>
    <property type="match status" value="1"/>
</dbReference>
<dbReference type="SMART" id="SM00799">
    <property type="entry name" value="DENN"/>
    <property type="match status" value="1"/>
</dbReference>
<dbReference type="Proteomes" id="UP000504640">
    <property type="component" value="Unplaced"/>
</dbReference>
<protein>
    <submittedName>
        <fullName evidence="7">DENN domain-containing protein 1B isoform X7</fullName>
    </submittedName>
</protein>
<reference evidence="7" key="1">
    <citation type="submission" date="2025-08" db="UniProtKB">
        <authorList>
            <consortium name="RefSeq"/>
        </authorList>
    </citation>
    <scope>IDENTIFICATION</scope>
    <source>
        <tissue evidence="7">Blood</tissue>
    </source>
</reference>
<dbReference type="PANTHER" id="PTHR13196:SF24">
    <property type="entry name" value="DENN DOMAIN-CONTAINING PROTEIN 1B"/>
    <property type="match status" value="1"/>
</dbReference>
<dbReference type="Pfam" id="PF03456">
    <property type="entry name" value="uDENN"/>
    <property type="match status" value="1"/>
</dbReference>
<dbReference type="GO" id="GO:0005829">
    <property type="term" value="C:cytosol"/>
    <property type="evidence" value="ECO:0007669"/>
    <property type="project" value="TreeGrafter"/>
</dbReference>
<dbReference type="AlphaFoldDB" id="A0A6J3IPP9"/>
<dbReference type="CTD" id="163486"/>
<evidence type="ECO:0000313" key="7">
    <source>
        <dbReference type="RefSeq" id="XP_032144516.1"/>
    </source>
</evidence>
<feature type="compositionally biased region" description="Basic residues" evidence="4">
    <location>
        <begin position="633"/>
        <end position="645"/>
    </location>
</feature>
<dbReference type="Gene3D" id="3.30.450.200">
    <property type="match status" value="1"/>
</dbReference>
<dbReference type="Gene3D" id="3.40.50.11500">
    <property type="match status" value="1"/>
</dbReference>
<evidence type="ECO:0000256" key="3">
    <source>
        <dbReference type="ARBA" id="ARBA00023329"/>
    </source>
</evidence>
<dbReference type="InterPro" id="IPR001194">
    <property type="entry name" value="cDENN_dom"/>
</dbReference>
<dbReference type="Pfam" id="PF02141">
    <property type="entry name" value="DENN"/>
    <property type="match status" value="1"/>
</dbReference>
<accession>A0A6J3IPP9</accession>
<feature type="region of interest" description="Disordered" evidence="4">
    <location>
        <begin position="629"/>
        <end position="648"/>
    </location>
</feature>
<dbReference type="GeneID" id="116558633"/>
<dbReference type="PANTHER" id="PTHR13196">
    <property type="entry name" value="DENN DOMAIN-CONTAINING"/>
    <property type="match status" value="1"/>
</dbReference>
<organism evidence="6 7">
    <name type="scientific">Sapajus apella</name>
    <name type="common">Brown-capped capuchin</name>
    <name type="synonym">Cebus apella</name>
    <dbReference type="NCBI Taxonomy" id="9515"/>
    <lineage>
        <taxon>Eukaryota</taxon>
        <taxon>Metazoa</taxon>
        <taxon>Chordata</taxon>
        <taxon>Craniata</taxon>
        <taxon>Vertebrata</taxon>
        <taxon>Euteleostomi</taxon>
        <taxon>Mammalia</taxon>
        <taxon>Eutheria</taxon>
        <taxon>Euarchontoglires</taxon>
        <taxon>Primates</taxon>
        <taxon>Haplorrhini</taxon>
        <taxon>Platyrrhini</taxon>
        <taxon>Cebidae</taxon>
        <taxon>Cebinae</taxon>
        <taxon>Sapajus</taxon>
    </lineage>
</organism>
<evidence type="ECO:0000256" key="1">
    <source>
        <dbReference type="ARBA" id="ARBA00004132"/>
    </source>
</evidence>
<dbReference type="InterPro" id="IPR005112">
    <property type="entry name" value="dDENN_dom"/>
</dbReference>
<dbReference type="GO" id="GO:0006897">
    <property type="term" value="P:endocytosis"/>
    <property type="evidence" value="ECO:0007669"/>
    <property type="project" value="TreeGrafter"/>
</dbReference>
<evidence type="ECO:0000313" key="6">
    <source>
        <dbReference type="Proteomes" id="UP000504640"/>
    </source>
</evidence>
<dbReference type="SMART" id="SM00801">
    <property type="entry name" value="dDENN"/>
    <property type="match status" value="1"/>
</dbReference>
<dbReference type="InterPro" id="IPR037516">
    <property type="entry name" value="Tripartite_DENN"/>
</dbReference>
<dbReference type="RefSeq" id="XP_032144516.1">
    <property type="nucleotide sequence ID" value="XM_032288625.1"/>
</dbReference>
<feature type="region of interest" description="Disordered" evidence="4">
    <location>
        <begin position="508"/>
        <end position="535"/>
    </location>
</feature>
<comment type="subcellular location">
    <subcellularLocation>
        <location evidence="1">Cytoplasmic vesicle</location>
        <location evidence="1">Clathrin-coated vesicle</location>
    </subcellularLocation>
</comment>
<keyword evidence="6" id="KW-1185">Reference proteome</keyword>
<dbReference type="PROSITE" id="PS50211">
    <property type="entry name" value="DENN"/>
    <property type="match status" value="1"/>
</dbReference>
<name>A0A6J3IPP9_SAPAP</name>
<feature type="domain" description="UDENN" evidence="5">
    <location>
        <begin position="27"/>
        <end position="388"/>
    </location>
</feature>
<feature type="region of interest" description="Disordered" evidence="4">
    <location>
        <begin position="665"/>
        <end position="697"/>
    </location>
</feature>
<dbReference type="InterPro" id="IPR043153">
    <property type="entry name" value="DENN_C"/>
</dbReference>
<evidence type="ECO:0000256" key="4">
    <source>
        <dbReference type="SAM" id="MobiDB-lite"/>
    </source>
</evidence>
<dbReference type="GO" id="GO:0032456">
    <property type="term" value="P:endocytic recycling"/>
    <property type="evidence" value="ECO:0007669"/>
    <property type="project" value="TreeGrafter"/>
</dbReference>
<feature type="region of interest" description="Disordered" evidence="4">
    <location>
        <begin position="1"/>
        <end position="23"/>
    </location>
</feature>
<evidence type="ECO:0000259" key="5">
    <source>
        <dbReference type="PROSITE" id="PS50211"/>
    </source>
</evidence>
<dbReference type="InterPro" id="IPR040032">
    <property type="entry name" value="DENND1A/B/C"/>
</dbReference>
<dbReference type="SMART" id="SM00800">
    <property type="entry name" value="uDENN"/>
    <property type="match status" value="1"/>
</dbReference>
<dbReference type="GO" id="GO:0030136">
    <property type="term" value="C:clathrin-coated vesicle"/>
    <property type="evidence" value="ECO:0007669"/>
    <property type="project" value="UniProtKB-SubCell"/>
</dbReference>
<evidence type="ECO:0000256" key="2">
    <source>
        <dbReference type="ARBA" id="ARBA00022658"/>
    </source>
</evidence>
<sequence>MSDRLRNKDKGEQTETGPRANPDRTFDLVLKVKCHASENEDPVVLWKFPEDFGDQEILQSVPKFCFPFDVERVSQNQVGQHFTFVLTDIESKQRFGFCRLTSGGTVCLCILSYLPWFEVYYKLLNTLADYLAKELENDLNETLKSLYNHPVPKANTPVNLSVHSYFITPDVTGLPTIPESRNLTEYFVAVDVNNMLQLYASMLHERRIVITSSKLSTLTACIHGSAALLYPMYWQHIYIPVLPPHLLDYCCAPMPYLIGIHSSLIERVKNKSLEDVVMLNVDTNTLESPFSDLNNLPSDVVSALKNKLKKQSTATGDGVARAFLRAQAALFGSYRDALRYKPGEPITFCEESFVKHRSSVMKQFLETAVNLQLFKQFIDGRLAKLNTGRGFSDVFEEEITSGGFCGGNPRSYQQWVHTVKKGGALFNTAMTKATPAVRTAYKFAKNHAKLGLKEVKSKLKHKENEEDYGTCSSSVQYTPVYKLHNEKGGNSEKRKLAQARLKRPLKSLDGALYDDDDDDDDIERASKLSSEDGEEASAYLYESDDSVETRVKTPYSGEMDLLGEILDTLSTHSSDQGKLAAAKSLDFFRSMDDIDYKPTNKSNAPSENNLALLCGGSGDQAEWNLGQDDSALHGKHLPPSPRKRVSSSGLTDSLFILQEENSDKHFSADKVSDPTSGLDFQLTSPDVSQTEKGKTEKRETLSQISDDLLIPSLGRHSSTFVPWEREGKEAKETSEDIGLLHEVVSLCHMTSDFQQSLNISDKNTNGNQT</sequence>
<proteinExistence type="predicted"/>
<feature type="compositionally biased region" description="Acidic residues" evidence="4">
    <location>
        <begin position="512"/>
        <end position="522"/>
    </location>
</feature>
<dbReference type="FunFam" id="3.30.450.200:FF:000003">
    <property type="entry name" value="DENN domain containing 1A"/>
    <property type="match status" value="1"/>
</dbReference>
<gene>
    <name evidence="7" type="primary">DENND1B</name>
</gene>
<keyword evidence="3" id="KW-0968">Cytoplasmic vesicle</keyword>
<dbReference type="GO" id="GO:1901981">
    <property type="term" value="F:phosphatidylinositol phosphate binding"/>
    <property type="evidence" value="ECO:0007669"/>
    <property type="project" value="TreeGrafter"/>
</dbReference>
<dbReference type="GO" id="GO:0050852">
    <property type="term" value="P:T cell receptor signaling pathway"/>
    <property type="evidence" value="ECO:0007669"/>
    <property type="project" value="TreeGrafter"/>
</dbReference>
<dbReference type="Gene3D" id="6.10.140.1000">
    <property type="match status" value="1"/>
</dbReference>
<feature type="compositionally biased region" description="Basic and acidic residues" evidence="4">
    <location>
        <begin position="1"/>
        <end position="13"/>
    </location>
</feature>
<keyword evidence="2" id="KW-0344">Guanine-nucleotide releasing factor</keyword>
<dbReference type="GO" id="GO:0016607">
    <property type="term" value="C:nuclear speck"/>
    <property type="evidence" value="ECO:0007669"/>
    <property type="project" value="TreeGrafter"/>
</dbReference>
<dbReference type="InterPro" id="IPR005113">
    <property type="entry name" value="uDENN_dom"/>
</dbReference>
<dbReference type="Pfam" id="PF03455">
    <property type="entry name" value="dDENN"/>
    <property type="match status" value="1"/>
</dbReference>
<dbReference type="GO" id="GO:0005085">
    <property type="term" value="F:guanyl-nucleotide exchange factor activity"/>
    <property type="evidence" value="ECO:0007669"/>
    <property type="project" value="UniProtKB-KW"/>
</dbReference>